<dbReference type="InterPro" id="IPR036095">
    <property type="entry name" value="PTS_EIIB-like_sf"/>
</dbReference>
<dbReference type="InterPro" id="IPR013014">
    <property type="entry name" value="PTS_EIIC_2"/>
</dbReference>
<dbReference type="InterPro" id="IPR003352">
    <property type="entry name" value="PTS_EIIC"/>
</dbReference>
<dbReference type="EMBL" id="CP032627">
    <property type="protein sequence ID" value="AYG00571.1"/>
    <property type="molecule type" value="Genomic_DNA"/>
</dbReference>
<evidence type="ECO:0000256" key="10">
    <source>
        <dbReference type="ARBA" id="ARBA00023136"/>
    </source>
</evidence>
<dbReference type="OrthoDB" id="9782569at2"/>
<protein>
    <submittedName>
        <fullName evidence="15">PTS 2-O-a-mannosyl-D-glycerate transporter subunit IIABC</fullName>
    </submittedName>
</protein>
<dbReference type="AlphaFoldDB" id="A0A387BPY8"/>
<dbReference type="GO" id="GO:0009401">
    <property type="term" value="P:phosphoenolpyruvate-dependent sugar phosphotransferase system"/>
    <property type="evidence" value="ECO:0007669"/>
    <property type="project" value="UniProtKB-KW"/>
</dbReference>
<dbReference type="NCBIfam" id="TIGR00829">
    <property type="entry name" value="FRU"/>
    <property type="match status" value="1"/>
</dbReference>
<dbReference type="InterPro" id="IPR050864">
    <property type="entry name" value="Bacterial_PTS_Sugar_Transport"/>
</dbReference>
<keyword evidence="10 11" id="KW-0472">Membrane</keyword>
<organism evidence="15 16">
    <name type="scientific">Lactococcus allomyrinae</name>
    <dbReference type="NCBI Taxonomy" id="2419773"/>
    <lineage>
        <taxon>Bacteria</taxon>
        <taxon>Bacillati</taxon>
        <taxon>Bacillota</taxon>
        <taxon>Bacilli</taxon>
        <taxon>Lactobacillales</taxon>
        <taxon>Streptococcaceae</taxon>
        <taxon>Lactococcus</taxon>
    </lineage>
</organism>
<keyword evidence="16" id="KW-1185">Reference proteome</keyword>
<dbReference type="Pfam" id="PF00359">
    <property type="entry name" value="PTS_EIIA_2"/>
    <property type="match status" value="1"/>
</dbReference>
<dbReference type="InterPro" id="IPR016152">
    <property type="entry name" value="PTrfase/Anion_transptr"/>
</dbReference>
<evidence type="ECO:0000256" key="4">
    <source>
        <dbReference type="ARBA" id="ARBA00022553"/>
    </source>
</evidence>
<feature type="domain" description="PTS EIIC type-2" evidence="14">
    <location>
        <begin position="292"/>
        <end position="641"/>
    </location>
</feature>
<feature type="transmembrane region" description="Helical" evidence="11">
    <location>
        <begin position="341"/>
        <end position="368"/>
    </location>
</feature>
<dbReference type="SUPFAM" id="SSF52794">
    <property type="entry name" value="PTS system IIB component-like"/>
    <property type="match status" value="1"/>
</dbReference>
<dbReference type="PROSITE" id="PS51104">
    <property type="entry name" value="PTS_EIIC_TYPE_2"/>
    <property type="match status" value="1"/>
</dbReference>
<feature type="transmembrane region" description="Helical" evidence="11">
    <location>
        <begin position="539"/>
        <end position="559"/>
    </location>
</feature>
<dbReference type="PROSITE" id="PS51099">
    <property type="entry name" value="PTS_EIIB_TYPE_2"/>
    <property type="match status" value="1"/>
</dbReference>
<keyword evidence="2" id="KW-0813">Transport</keyword>
<feature type="domain" description="PTS EIIB type-2" evidence="13">
    <location>
        <begin position="169"/>
        <end position="265"/>
    </location>
</feature>
<evidence type="ECO:0000256" key="8">
    <source>
        <dbReference type="ARBA" id="ARBA00022692"/>
    </source>
</evidence>
<evidence type="ECO:0000256" key="1">
    <source>
        <dbReference type="ARBA" id="ARBA00004429"/>
    </source>
</evidence>
<feature type="transmembrane region" description="Helical" evidence="11">
    <location>
        <begin position="465"/>
        <end position="483"/>
    </location>
</feature>
<dbReference type="PROSITE" id="PS51094">
    <property type="entry name" value="PTS_EIIA_TYPE_2"/>
    <property type="match status" value="1"/>
</dbReference>
<keyword evidence="6" id="KW-0808">Transferase</keyword>
<evidence type="ECO:0000259" key="12">
    <source>
        <dbReference type="PROSITE" id="PS51094"/>
    </source>
</evidence>
<dbReference type="KEGG" id="lact:D7I46_05370"/>
<keyword evidence="4" id="KW-0597">Phosphoprotein</keyword>
<evidence type="ECO:0000259" key="14">
    <source>
        <dbReference type="PROSITE" id="PS51104"/>
    </source>
</evidence>
<proteinExistence type="predicted"/>
<dbReference type="GO" id="GO:0005351">
    <property type="term" value="F:carbohydrate:proton symporter activity"/>
    <property type="evidence" value="ECO:0007669"/>
    <property type="project" value="InterPro"/>
</dbReference>
<dbReference type="Gene3D" id="3.40.50.2300">
    <property type="match status" value="1"/>
</dbReference>
<dbReference type="Gene3D" id="3.40.930.10">
    <property type="entry name" value="Mannitol-specific EII, Chain A"/>
    <property type="match status" value="1"/>
</dbReference>
<dbReference type="NCBIfam" id="TIGR01427">
    <property type="entry name" value="PTS_IIC_fructo"/>
    <property type="match status" value="1"/>
</dbReference>
<dbReference type="SUPFAM" id="SSF55804">
    <property type="entry name" value="Phoshotransferase/anion transport protein"/>
    <property type="match status" value="1"/>
</dbReference>
<keyword evidence="7" id="KW-0598">Phosphotransferase system</keyword>
<dbReference type="Proteomes" id="UP000269374">
    <property type="component" value="Chromosome"/>
</dbReference>
<dbReference type="GO" id="GO:0005886">
    <property type="term" value="C:plasma membrane"/>
    <property type="evidence" value="ECO:0007669"/>
    <property type="project" value="UniProtKB-SubCell"/>
</dbReference>
<gene>
    <name evidence="15" type="ORF">D7I46_05370</name>
</gene>
<dbReference type="InterPro" id="IPR006327">
    <property type="entry name" value="PTS_IIC_fruc"/>
</dbReference>
<keyword evidence="8 11" id="KW-0812">Transmembrane</keyword>
<keyword evidence="5" id="KW-0762">Sugar transport</keyword>
<evidence type="ECO:0000256" key="11">
    <source>
        <dbReference type="SAM" id="Phobius"/>
    </source>
</evidence>
<dbReference type="PANTHER" id="PTHR30505:SF28">
    <property type="entry name" value="PTS SYSTEM 2-O-ALPHA-MANNOSYL-D-GLYCERATE-SPECIFIC EIIABC COMPONENT"/>
    <property type="match status" value="1"/>
</dbReference>
<dbReference type="InterPro" id="IPR003353">
    <property type="entry name" value="PTS_IIB_fruc"/>
</dbReference>
<reference evidence="15 16" key="1">
    <citation type="submission" date="2018-09" db="EMBL/GenBank/DDBJ databases">
        <title>Genome sequencing of strain 1JSPR-7.</title>
        <authorList>
            <person name="Heo J."/>
            <person name="Kim S.-J."/>
            <person name="Kwon S.-W."/>
        </authorList>
    </citation>
    <scope>NUCLEOTIDE SEQUENCE [LARGE SCALE GENOMIC DNA]</scope>
    <source>
        <strain evidence="15 16">1JSPR-7</strain>
    </source>
</reference>
<feature type="transmembrane region" description="Helical" evidence="11">
    <location>
        <begin position="419"/>
        <end position="445"/>
    </location>
</feature>
<keyword evidence="9 11" id="KW-1133">Transmembrane helix</keyword>
<name>A0A387BPY8_9LACT</name>
<sequence>MNLSTATSEHLIFLNQSFTTKEEIFEFVSQKFLQQGVVEKAADFKQALYDRESMGVTGFENGLAIPHGKSVTVKQAAFAVIRLKKPLIAAEYPSLNTESRVDTLFVLAIPETEAGSTHLDLLAELATRLGDSNYLEKIKTASNPFELLKILSTTDKKIIPASEENKGLILGITACAAGIAHTYMAAEAISKKAVELGYTAKVEKQGANGIEDRITPKDINHAVGIIFAHDVALKELERFKKLPKIDVKVAEPIKNADKVINDLLLKSENYTPSYDDEIENNDIEEKNFWTEVKDAVLTGISYIIPVIIAGGMIGAFAVMATQIFHLQNLMATPIAPAVNNFWLFTLKTLGGNMLSVLMVPILSAYMAYSIADKPGLAPGFAAGLAATAINSGFLGGMLGGLVAGFLMKWMKNHIKTKGIFKGFVTFWVYPVVGTLITAILMLFIIGQPVAWLNTALLDFLKSMQGTNALLLGAIIGAMVSFDLGGPVNKAAYAFCIGAMASGNFIPYAIFASVKMVSAFSLSAAMFIRKDIWTLEEREIGTQTWILGFAGITEGAIPVAMGDPIRVLGSFIAGSLVTGSIVASANIGLNVPGAGIFSLALLQGGSNIWTADLVWFGAAILGAAVSTILLIVTRQAKLRKVV</sequence>
<keyword evidence="3" id="KW-1003">Cell membrane</keyword>
<feature type="transmembrane region" description="Helical" evidence="11">
    <location>
        <begin position="607"/>
        <end position="631"/>
    </location>
</feature>
<feature type="transmembrane region" description="Helical" evidence="11">
    <location>
        <begin position="566"/>
        <end position="587"/>
    </location>
</feature>
<evidence type="ECO:0000256" key="9">
    <source>
        <dbReference type="ARBA" id="ARBA00022989"/>
    </source>
</evidence>
<evidence type="ECO:0000256" key="6">
    <source>
        <dbReference type="ARBA" id="ARBA00022679"/>
    </source>
</evidence>
<feature type="domain" description="PTS EIIA type-2" evidence="12">
    <location>
        <begin position="5"/>
        <end position="154"/>
    </location>
</feature>
<dbReference type="PANTHER" id="PTHR30505">
    <property type="entry name" value="FRUCTOSE-LIKE PERMEASE"/>
    <property type="match status" value="1"/>
</dbReference>
<evidence type="ECO:0000313" key="15">
    <source>
        <dbReference type="EMBL" id="AYG00571.1"/>
    </source>
</evidence>
<dbReference type="InterPro" id="IPR013011">
    <property type="entry name" value="PTS_EIIB_2"/>
</dbReference>
<accession>A0A387BPY8</accession>
<comment type="subcellular location">
    <subcellularLocation>
        <location evidence="1">Cell inner membrane</location>
        <topology evidence="1">Multi-pass membrane protein</topology>
    </subcellularLocation>
</comment>
<dbReference type="InterPro" id="IPR003501">
    <property type="entry name" value="PTS_EIIB_2/3"/>
</dbReference>
<feature type="transmembrane region" description="Helical" evidence="11">
    <location>
        <begin position="300"/>
        <end position="320"/>
    </location>
</feature>
<dbReference type="Pfam" id="PF02302">
    <property type="entry name" value="PTS_IIB"/>
    <property type="match status" value="1"/>
</dbReference>
<evidence type="ECO:0000256" key="5">
    <source>
        <dbReference type="ARBA" id="ARBA00022597"/>
    </source>
</evidence>
<dbReference type="RefSeq" id="WP_120771959.1">
    <property type="nucleotide sequence ID" value="NZ_CP032627.1"/>
</dbReference>
<dbReference type="InterPro" id="IPR002178">
    <property type="entry name" value="PTS_EIIA_type-2_dom"/>
</dbReference>
<dbReference type="NCBIfam" id="TIGR00848">
    <property type="entry name" value="fruA"/>
    <property type="match status" value="1"/>
</dbReference>
<dbReference type="CDD" id="cd05569">
    <property type="entry name" value="PTS_IIB_fructose"/>
    <property type="match status" value="1"/>
</dbReference>
<dbReference type="Pfam" id="PF02378">
    <property type="entry name" value="PTS_EIIC"/>
    <property type="match status" value="1"/>
</dbReference>
<dbReference type="GO" id="GO:0090563">
    <property type="term" value="F:protein-phosphocysteine-sugar phosphotransferase activity"/>
    <property type="evidence" value="ECO:0007669"/>
    <property type="project" value="TreeGrafter"/>
</dbReference>
<evidence type="ECO:0000313" key="16">
    <source>
        <dbReference type="Proteomes" id="UP000269374"/>
    </source>
</evidence>
<dbReference type="CDD" id="cd00211">
    <property type="entry name" value="PTS_IIA_fru"/>
    <property type="match status" value="1"/>
</dbReference>
<evidence type="ECO:0000256" key="3">
    <source>
        <dbReference type="ARBA" id="ARBA00022475"/>
    </source>
</evidence>
<evidence type="ECO:0000259" key="13">
    <source>
        <dbReference type="PROSITE" id="PS51099"/>
    </source>
</evidence>
<feature type="transmembrane region" description="Helical" evidence="11">
    <location>
        <begin position="380"/>
        <end position="407"/>
    </location>
</feature>
<dbReference type="GO" id="GO:0022877">
    <property type="term" value="F:protein-N(PI)-phosphohistidine-fructose phosphotransferase system transporter activity"/>
    <property type="evidence" value="ECO:0007669"/>
    <property type="project" value="InterPro"/>
</dbReference>
<dbReference type="NCBIfam" id="NF007293">
    <property type="entry name" value="PRK09765.1"/>
    <property type="match status" value="1"/>
</dbReference>
<dbReference type="InterPro" id="IPR004715">
    <property type="entry name" value="PTS_IIA_fruc"/>
</dbReference>
<evidence type="ECO:0000256" key="2">
    <source>
        <dbReference type="ARBA" id="ARBA00022448"/>
    </source>
</evidence>
<evidence type="ECO:0000256" key="7">
    <source>
        <dbReference type="ARBA" id="ARBA00022683"/>
    </source>
</evidence>